<dbReference type="Gene3D" id="3.40.228.10">
    <property type="entry name" value="Dimethylsulfoxide Reductase, domain 2"/>
    <property type="match status" value="1"/>
</dbReference>
<reference evidence="6 7" key="1">
    <citation type="submission" date="2019-02" db="EMBL/GenBank/DDBJ databases">
        <title>Closed genome of Sporomusa termitida DSM 4440.</title>
        <authorList>
            <person name="Poehlein A."/>
            <person name="Daniel R."/>
        </authorList>
    </citation>
    <scope>NUCLEOTIDE SEQUENCE [LARGE SCALE GENOMIC DNA]</scope>
    <source>
        <strain evidence="6 7">DSM 4440</strain>
    </source>
</reference>
<dbReference type="KEGG" id="sted:SPTER_05140"/>
<dbReference type="Pfam" id="PF01568">
    <property type="entry name" value="Molydop_binding"/>
    <property type="match status" value="1"/>
</dbReference>
<evidence type="ECO:0000313" key="7">
    <source>
        <dbReference type="Proteomes" id="UP000320776"/>
    </source>
</evidence>
<dbReference type="GO" id="GO:0009055">
    <property type="term" value="F:electron transfer activity"/>
    <property type="evidence" value="ECO:0007669"/>
    <property type="project" value="TreeGrafter"/>
</dbReference>
<dbReference type="OrthoDB" id="219031at2"/>
<dbReference type="InterPro" id="IPR006656">
    <property type="entry name" value="Mopterin_OxRdtase"/>
</dbReference>
<dbReference type="RefSeq" id="WP_144348913.1">
    <property type="nucleotide sequence ID" value="NZ_CP036259.1"/>
</dbReference>
<evidence type="ECO:0000313" key="6">
    <source>
        <dbReference type="EMBL" id="QDR79241.1"/>
    </source>
</evidence>
<dbReference type="GO" id="GO:0051539">
    <property type="term" value="F:4 iron, 4 sulfur cluster binding"/>
    <property type="evidence" value="ECO:0007669"/>
    <property type="project" value="InterPro"/>
</dbReference>
<dbReference type="GO" id="GO:0030288">
    <property type="term" value="C:outer membrane-bounded periplasmic space"/>
    <property type="evidence" value="ECO:0007669"/>
    <property type="project" value="TreeGrafter"/>
</dbReference>
<keyword evidence="2" id="KW-0479">Metal-binding</keyword>
<evidence type="ECO:0000256" key="1">
    <source>
        <dbReference type="ARBA" id="ARBA00010312"/>
    </source>
</evidence>
<dbReference type="PANTHER" id="PTHR43742:SF3">
    <property type="entry name" value="DIMETHYL SULFOXIDE REDUCTASE DMSA"/>
    <property type="match status" value="1"/>
</dbReference>
<dbReference type="GO" id="GO:0009389">
    <property type="term" value="F:dimethyl sulfoxide reductase activity"/>
    <property type="evidence" value="ECO:0007669"/>
    <property type="project" value="InterPro"/>
</dbReference>
<keyword evidence="4" id="KW-0411">Iron-sulfur</keyword>
<dbReference type="SMART" id="SM00926">
    <property type="entry name" value="Molybdop_Fe4S4"/>
    <property type="match status" value="1"/>
</dbReference>
<dbReference type="EC" id="1.8.5.3" evidence="6"/>
<dbReference type="Proteomes" id="UP000320776">
    <property type="component" value="Chromosome"/>
</dbReference>
<dbReference type="InterPro" id="IPR011888">
    <property type="entry name" value="Anaer_DMSO_reductase"/>
</dbReference>
<dbReference type="SUPFAM" id="SSF53706">
    <property type="entry name" value="Formate dehydrogenase/DMSO reductase, domains 1-3"/>
    <property type="match status" value="1"/>
</dbReference>
<dbReference type="InterPro" id="IPR050612">
    <property type="entry name" value="Prok_Mopterin_Oxidored"/>
</dbReference>
<dbReference type="Gene3D" id="3.40.50.12440">
    <property type="match status" value="2"/>
</dbReference>
<dbReference type="CDD" id="cd02770">
    <property type="entry name" value="MopB_DmsA-EC"/>
    <property type="match status" value="1"/>
</dbReference>
<dbReference type="Gene3D" id="2.40.40.20">
    <property type="match status" value="1"/>
</dbReference>
<dbReference type="EMBL" id="CP036259">
    <property type="protein sequence ID" value="QDR79241.1"/>
    <property type="molecule type" value="Genomic_DNA"/>
</dbReference>
<proteinExistence type="inferred from homology"/>
<evidence type="ECO:0000256" key="3">
    <source>
        <dbReference type="ARBA" id="ARBA00023004"/>
    </source>
</evidence>
<dbReference type="GO" id="GO:0009061">
    <property type="term" value="P:anaerobic respiration"/>
    <property type="evidence" value="ECO:0007669"/>
    <property type="project" value="TreeGrafter"/>
</dbReference>
<dbReference type="AlphaFoldDB" id="A0A517DPE6"/>
<name>A0A517DPE6_9FIRM</name>
<evidence type="ECO:0000256" key="2">
    <source>
        <dbReference type="ARBA" id="ARBA00022723"/>
    </source>
</evidence>
<dbReference type="InterPro" id="IPR006963">
    <property type="entry name" value="Mopterin_OxRdtase_4Fe-4S_dom"/>
</dbReference>
<evidence type="ECO:0000259" key="5">
    <source>
        <dbReference type="PROSITE" id="PS51669"/>
    </source>
</evidence>
<evidence type="ECO:0000256" key="4">
    <source>
        <dbReference type="ARBA" id="ARBA00023014"/>
    </source>
</evidence>
<dbReference type="GO" id="GO:0043546">
    <property type="term" value="F:molybdopterin cofactor binding"/>
    <property type="evidence" value="ECO:0007669"/>
    <property type="project" value="InterPro"/>
</dbReference>
<dbReference type="Pfam" id="PF00384">
    <property type="entry name" value="Molybdopterin"/>
    <property type="match status" value="1"/>
</dbReference>
<feature type="domain" description="4Fe-4S Mo/W bis-MGD-type" evidence="5">
    <location>
        <begin position="8"/>
        <end position="69"/>
    </location>
</feature>
<keyword evidence="3" id="KW-0408">Iron</keyword>
<dbReference type="PROSITE" id="PS51669">
    <property type="entry name" value="4FE4S_MOW_BIS_MGD"/>
    <property type="match status" value="1"/>
</dbReference>
<comment type="similarity">
    <text evidence="1">Belongs to the prokaryotic molybdopterin-containing oxidoreductase family.</text>
</comment>
<dbReference type="InterPro" id="IPR009010">
    <property type="entry name" value="Asp_de-COase-like_dom_sf"/>
</dbReference>
<dbReference type="FunFam" id="3.40.228.10:FF:000004">
    <property type="entry name" value="Dimethyl sulfoxide reductase subunit A"/>
    <property type="match status" value="1"/>
</dbReference>
<gene>
    <name evidence="6" type="primary">dmsA_1</name>
    <name evidence="6" type="ORF">SPTER_05140</name>
</gene>
<dbReference type="NCBIfam" id="TIGR02166">
    <property type="entry name" value="dmsA_ynfE"/>
    <property type="match status" value="1"/>
</dbReference>
<dbReference type="SUPFAM" id="SSF50692">
    <property type="entry name" value="ADC-like"/>
    <property type="match status" value="1"/>
</dbReference>
<protein>
    <submittedName>
        <fullName evidence="6">Dimethyl sulfoxide reductase DmsA</fullName>
        <ecNumber evidence="6">1.8.5.3</ecNumber>
    </submittedName>
</protein>
<keyword evidence="6" id="KW-0560">Oxidoreductase</keyword>
<dbReference type="Pfam" id="PF04879">
    <property type="entry name" value="Molybdop_Fe4S4"/>
    <property type="match status" value="1"/>
</dbReference>
<sequence>MKAVPVDEKLIPTSCIHNCSGRCFLHAHVKDGVLVRLSPGEQGPEAPDCPQTKACLRGLAQRHWLEHPDRLRYPLKRIGPRGEGRFARISWEEALTVIAAEMQRIKTTYGNSAIYLNYGTGVYGQISDAYVTGDGQGALPRFLNMFGGYLRYYNSYSAACYTVAAPYTYGTVEGQSPADLPNAKLIVLFADNPAETRMGGANTPYYLSLARDKGAKIIVIDPRYSDTAASLADEWIPVKPTTDNALIAALAYVLMAEQLVDQSFLDRYCLGYDEEHMPAGIPAGNSFKSYILGLGEDKTAKTPAWAEAVTGVPQADIVRLAREIGLTKPCALLQGLGWQRHAYGEQPVRALPVLAAMTGNIGIKGGGPGLRPGGHKLLMGWMPAGTNAVAAQIPCFTWTEAIVNGKQMTADQGVRGVDCLGTNIKLIWNYASNTLINQHADINATARILADEKQCEFIVVHDLFMTPSAKFADIVMPDVSHFEREDIVTFSSGIAYAIYHQKVSEPKFECRSIYDICSCLADRLGFGPEYTEGKSEQDWLREFVKVAQSHDGEFPAFEEFRRQGIYKQQPDKPVIAYEQQIREPGAAPFATPSGKIELFSPRLWALKTPEIPAVPQYIPAWEGPEDPLRKRYPLQCIGYHSKRRVHSTFENIALLEAVEPHALWLNPADASLRQLAAGDKARVFNDRGELIITVRVTPRIMPGVVAIPQGAWWTPDAGGIDQRGSINTLTKYRPTPLAFGNPQHTNLVEVAKL</sequence>
<organism evidence="6 7">
    <name type="scientific">Sporomusa termitida</name>
    <dbReference type="NCBI Taxonomy" id="2377"/>
    <lineage>
        <taxon>Bacteria</taxon>
        <taxon>Bacillati</taxon>
        <taxon>Bacillota</taxon>
        <taxon>Negativicutes</taxon>
        <taxon>Selenomonadales</taxon>
        <taxon>Sporomusaceae</taxon>
        <taxon>Sporomusa</taxon>
    </lineage>
</organism>
<dbReference type="Gene3D" id="3.40.50.740">
    <property type="match status" value="1"/>
</dbReference>
<keyword evidence="7" id="KW-1185">Reference proteome</keyword>
<accession>A0A517DPE6</accession>
<dbReference type="PANTHER" id="PTHR43742">
    <property type="entry name" value="TRIMETHYLAMINE-N-OXIDE REDUCTASE"/>
    <property type="match status" value="1"/>
</dbReference>
<dbReference type="CDD" id="cd02794">
    <property type="entry name" value="MopB_CT_DmsA-EC"/>
    <property type="match status" value="1"/>
</dbReference>
<dbReference type="InterPro" id="IPR006657">
    <property type="entry name" value="MoPterin_dinucl-bd_dom"/>
</dbReference>
<dbReference type="GO" id="GO:0030151">
    <property type="term" value="F:molybdenum ion binding"/>
    <property type="evidence" value="ECO:0007669"/>
    <property type="project" value="InterPro"/>
</dbReference>